<dbReference type="AlphaFoldDB" id="A0AAP8NLV5"/>
<sequence>MVHPDSQELDRERSPVPEGYTPYTYEFRDRHGKMQRERLFLKNTPIITESEVEQARIEPERRECLHITLNTQGGKTMKAATSAMNLGRDRLALVVQGKIKSAPVVQAVISRTFEISGLDGKNEASGLAELLNRQAPTEKNTPFIPQDLALYAVHPESRRLVEEGVLRVPGFRLWKLPAHRQEKTGEEEYLFLGNSPIISGDCARHAEPDMEHPGSLDITWNEEAFRKLERASAGLRPGKDRIAVVLRGTILSTPLFQGMPSRTTLIPGLGDDSRLDALCRAINNTLLPLTEQQKRHVRENVALYPIHPRSRELEQHFLPELLQGKSIRLKSGFRSIPYTCPDFPNPVRTYVFIRPESLIGPEDIQEVERDQGGTISCQLLPGAWEKAFAFMKANPAGQVETAVVFRGNMRLRFEIKRFSLQLWGMPVLDSIQPNSFIYLPEPEEEQRMYRESFHLAIYGFLEPVCPWFFKSSPVFRAWGSRRPFLMIDSSLKGP</sequence>
<evidence type="ECO:0000259" key="2">
    <source>
        <dbReference type="Pfam" id="PF22599"/>
    </source>
</evidence>
<dbReference type="Pfam" id="PF22599">
    <property type="entry name" value="SecDF_P1_head"/>
    <property type="match status" value="1"/>
</dbReference>
<organism evidence="3 4">
    <name type="scientific">Akkermansia muciniphila</name>
    <dbReference type="NCBI Taxonomy" id="239935"/>
    <lineage>
        <taxon>Bacteria</taxon>
        <taxon>Pseudomonadati</taxon>
        <taxon>Verrucomicrobiota</taxon>
        <taxon>Verrucomicrobiia</taxon>
        <taxon>Verrucomicrobiales</taxon>
        <taxon>Akkermansiaceae</taxon>
        <taxon>Akkermansia</taxon>
    </lineage>
</organism>
<evidence type="ECO:0000313" key="3">
    <source>
        <dbReference type="EMBL" id="PNC56001.1"/>
    </source>
</evidence>
<dbReference type="RefSeq" id="WP_046435103.1">
    <property type="nucleotide sequence ID" value="NZ_CP071886.1"/>
</dbReference>
<evidence type="ECO:0000256" key="1">
    <source>
        <dbReference type="SAM" id="MobiDB-lite"/>
    </source>
</evidence>
<dbReference type="Gene3D" id="3.30.1360.200">
    <property type="match status" value="1"/>
</dbReference>
<proteinExistence type="predicted"/>
<dbReference type="InterPro" id="IPR054384">
    <property type="entry name" value="SecDF_P1_head"/>
</dbReference>
<dbReference type="Proteomes" id="UP000235914">
    <property type="component" value="Unassembled WGS sequence"/>
</dbReference>
<reference evidence="3 4" key="1">
    <citation type="journal article" date="2017" name="BMC Genomics">
        <title>Genome sequencing of 39 Akkermansia muciniphila isolates reveals its population structure, genomic and functional diverisity, and global distribution in mammalian gut microbiotas.</title>
        <authorList>
            <person name="Guo X."/>
            <person name="Li S."/>
            <person name="Zhang J."/>
            <person name="Wu F."/>
            <person name="Li X."/>
            <person name="Wu D."/>
            <person name="Zhang M."/>
            <person name="Ou Z."/>
            <person name="Jie Z."/>
            <person name="Yan Q."/>
            <person name="Li P."/>
            <person name="Yi J."/>
            <person name="Peng Y."/>
        </authorList>
    </citation>
    <scope>NUCLEOTIDE SEQUENCE [LARGE SCALE GENOMIC DNA]</scope>
    <source>
        <strain evidence="3 4">GP43</strain>
    </source>
</reference>
<feature type="domain" description="SecDF P1 head subdomain" evidence="2">
    <location>
        <begin position="35"/>
        <end position="132"/>
    </location>
</feature>
<comment type="caution">
    <text evidence="3">The sequence shown here is derived from an EMBL/GenBank/DDBJ whole genome shotgun (WGS) entry which is preliminary data.</text>
</comment>
<feature type="compositionally biased region" description="Basic and acidic residues" evidence="1">
    <location>
        <begin position="1"/>
        <end position="15"/>
    </location>
</feature>
<feature type="region of interest" description="Disordered" evidence="1">
    <location>
        <begin position="1"/>
        <end position="23"/>
    </location>
</feature>
<gene>
    <name evidence="3" type="ORF">CXU09_07940</name>
</gene>
<name>A0AAP8NLV5_9BACT</name>
<accession>A0AAP8NLV5</accession>
<dbReference type="EMBL" id="PJKN01000004">
    <property type="protein sequence ID" value="PNC56001.1"/>
    <property type="molecule type" value="Genomic_DNA"/>
</dbReference>
<evidence type="ECO:0000313" key="4">
    <source>
        <dbReference type="Proteomes" id="UP000235914"/>
    </source>
</evidence>
<protein>
    <recommendedName>
        <fullName evidence="2">SecDF P1 head subdomain domain-containing protein</fullName>
    </recommendedName>
</protein>